<gene>
    <name evidence="1" type="ORF">HMPREF1563_0345</name>
</gene>
<dbReference type="AlphaFoldDB" id="A0AAV3M796"/>
<evidence type="ECO:0000313" key="1">
    <source>
        <dbReference type="EMBL" id="EUD11748.1"/>
    </source>
</evidence>
<dbReference type="Gene3D" id="3.30.70.3580">
    <property type="entry name" value="Antirestriction protein"/>
    <property type="match status" value="1"/>
</dbReference>
<dbReference type="Proteomes" id="UP000022311">
    <property type="component" value="Unassembled WGS sequence"/>
</dbReference>
<evidence type="ECO:0000313" key="2">
    <source>
        <dbReference type="Proteomes" id="UP000022311"/>
    </source>
</evidence>
<comment type="caution">
    <text evidence="1">The sequence shown here is derived from an EMBL/GenBank/DDBJ whole genome shotgun (WGS) entry which is preliminary data.</text>
</comment>
<accession>A0AAV3M796</accession>
<dbReference type="InterPro" id="IPR042297">
    <property type="entry name" value="Antirestriction_sf"/>
</dbReference>
<proteinExistence type="predicted"/>
<dbReference type="EMBL" id="JALD01000038">
    <property type="protein sequence ID" value="EUD11748.1"/>
    <property type="molecule type" value="Genomic_DNA"/>
</dbReference>
<sequence length="60" mass="6804">MITSPNGFRGEVNAQEAVSIVSLILLSHFSFVTHEKGHQDDCERISACFHQLRDFFNIIP</sequence>
<protein>
    <submittedName>
        <fullName evidence="1">Uncharacterized protein</fullName>
    </submittedName>
</protein>
<name>A0AAV3M796_9GAMM</name>
<reference evidence="1 2" key="1">
    <citation type="submission" date="2014-01" db="EMBL/GenBank/DDBJ databases">
        <authorList>
            <person name="Durkin A.S."/>
            <person name="McCorrison J."/>
            <person name="Torralba M."/>
            <person name="Gillis M."/>
            <person name="Haft D.H."/>
            <person name="Methe B."/>
            <person name="Sutton G."/>
            <person name="Nelson K.E."/>
        </authorList>
    </citation>
    <scope>NUCLEOTIDE SEQUENCE [LARGE SCALE GENOMIC DNA]</scope>
    <source>
        <strain evidence="1 2">205/92</strain>
    </source>
</reference>
<organism evidence="1 2">
    <name type="scientific">Providencia alcalifaciens 205/92</name>
    <dbReference type="NCBI Taxonomy" id="1256988"/>
    <lineage>
        <taxon>Bacteria</taxon>
        <taxon>Pseudomonadati</taxon>
        <taxon>Pseudomonadota</taxon>
        <taxon>Gammaproteobacteria</taxon>
        <taxon>Enterobacterales</taxon>
        <taxon>Morganellaceae</taxon>
        <taxon>Providencia</taxon>
    </lineage>
</organism>